<comment type="PTM">
    <text evidence="12">The lysine tyrosylquinone cross-link (LTQ) is generated by condensation of the epsilon-amino group of a lysine with a topaquinone produced by oxidation of tyrosine.</text>
</comment>
<dbReference type="EC" id="1.4.3.13" evidence="12"/>
<evidence type="ECO:0000256" key="10">
    <source>
        <dbReference type="ARBA" id="ARBA00023157"/>
    </source>
</evidence>
<dbReference type="PANTHER" id="PTHR45817">
    <property type="entry name" value="LYSYL OXIDASE-LIKE-RELATED"/>
    <property type="match status" value="1"/>
</dbReference>
<feature type="compositionally biased region" description="Basic and acidic residues" evidence="13">
    <location>
        <begin position="166"/>
        <end position="180"/>
    </location>
</feature>
<proteinExistence type="inferred from homology"/>
<comment type="cofactor">
    <cofactor evidence="1 12">
        <name>Cu cation</name>
        <dbReference type="ChEBI" id="CHEBI:23378"/>
    </cofactor>
</comment>
<dbReference type="GO" id="GO:0004720">
    <property type="term" value="F:protein-lysine 6-oxidase activity"/>
    <property type="evidence" value="ECO:0007669"/>
    <property type="project" value="UniProtKB-UniRule"/>
</dbReference>
<evidence type="ECO:0000256" key="6">
    <source>
        <dbReference type="ARBA" id="ARBA00022723"/>
    </source>
</evidence>
<dbReference type="InterPro" id="IPR001695">
    <property type="entry name" value="Lysyl_oxidase"/>
</dbReference>
<feature type="compositionally biased region" description="Basic and acidic residues" evidence="13">
    <location>
        <begin position="218"/>
        <end position="237"/>
    </location>
</feature>
<feature type="signal peptide" evidence="14">
    <location>
        <begin position="1"/>
        <end position="21"/>
    </location>
</feature>
<evidence type="ECO:0000313" key="15">
    <source>
        <dbReference type="Proteomes" id="UP000192220"/>
    </source>
</evidence>
<organism evidence="15 16">
    <name type="scientific">Austrofundulus limnaeus</name>
    <name type="common">Annual killifish</name>
    <dbReference type="NCBI Taxonomy" id="52670"/>
    <lineage>
        <taxon>Eukaryota</taxon>
        <taxon>Metazoa</taxon>
        <taxon>Chordata</taxon>
        <taxon>Craniata</taxon>
        <taxon>Vertebrata</taxon>
        <taxon>Euteleostomi</taxon>
        <taxon>Actinopterygii</taxon>
        <taxon>Neopterygii</taxon>
        <taxon>Teleostei</taxon>
        <taxon>Neoteleostei</taxon>
        <taxon>Acanthomorphata</taxon>
        <taxon>Ovalentaria</taxon>
        <taxon>Atherinomorphae</taxon>
        <taxon>Cyprinodontiformes</taxon>
        <taxon>Rivulidae</taxon>
        <taxon>Austrofundulus</taxon>
    </lineage>
</organism>
<evidence type="ECO:0000256" key="9">
    <source>
        <dbReference type="ARBA" id="ARBA00023008"/>
    </source>
</evidence>
<dbReference type="PRINTS" id="PR00074">
    <property type="entry name" value="LYSYLOXIDASE"/>
</dbReference>
<evidence type="ECO:0000256" key="3">
    <source>
        <dbReference type="ARBA" id="ARBA00007492"/>
    </source>
</evidence>
<dbReference type="InterPro" id="IPR019828">
    <property type="entry name" value="Lysyl_oxidase_CS"/>
</dbReference>
<feature type="region of interest" description="Disordered" evidence="13">
    <location>
        <begin position="70"/>
        <end position="107"/>
    </location>
</feature>
<evidence type="ECO:0000256" key="1">
    <source>
        <dbReference type="ARBA" id="ARBA00001935"/>
    </source>
</evidence>
<evidence type="ECO:0000313" key="16">
    <source>
        <dbReference type="RefSeq" id="XP_013856141.1"/>
    </source>
</evidence>
<dbReference type="RefSeq" id="XP_013856141.1">
    <property type="nucleotide sequence ID" value="XM_014000687.1"/>
</dbReference>
<evidence type="ECO:0000256" key="8">
    <source>
        <dbReference type="ARBA" id="ARBA00023002"/>
    </source>
</evidence>
<dbReference type="InterPro" id="IPR050912">
    <property type="entry name" value="LOX-like_protein"/>
</dbReference>
<dbReference type="GO" id="GO:0030199">
    <property type="term" value="P:collagen fibril organization"/>
    <property type="evidence" value="ECO:0007669"/>
    <property type="project" value="TreeGrafter"/>
</dbReference>
<evidence type="ECO:0000256" key="2">
    <source>
        <dbReference type="ARBA" id="ARBA00004239"/>
    </source>
</evidence>
<keyword evidence="8 12" id="KW-0560">Oxidoreductase</keyword>
<comment type="similarity">
    <text evidence="3 12">Belongs to the lysyl oxidase family.</text>
</comment>
<name>A0A2I4AKZ3_AUSLI</name>
<dbReference type="PANTHER" id="PTHR45817:SF10">
    <property type="entry name" value="LYSYL OXIDASE HOMOLOG"/>
    <property type="match status" value="1"/>
</dbReference>
<evidence type="ECO:0000256" key="13">
    <source>
        <dbReference type="SAM" id="MobiDB-lite"/>
    </source>
</evidence>
<comment type="function">
    <text evidence="12">Mediates the post-translational oxidative deamination of lysine residues on target proteins leading to the formation of deaminated lysine (allysine).</text>
</comment>
<dbReference type="PROSITE" id="PS51257">
    <property type="entry name" value="PROKAR_LIPOPROTEIN"/>
    <property type="match status" value="1"/>
</dbReference>
<keyword evidence="15" id="KW-1185">Reference proteome</keyword>
<dbReference type="InParanoid" id="A0A2I4AKZ3"/>
<feature type="compositionally biased region" description="Low complexity" evidence="13">
    <location>
        <begin position="84"/>
        <end position="93"/>
    </location>
</feature>
<keyword evidence="7 12" id="KW-0801">TPQ</keyword>
<dbReference type="AlphaFoldDB" id="A0A2I4AKZ3"/>
<evidence type="ECO:0000256" key="14">
    <source>
        <dbReference type="SAM" id="SignalP"/>
    </source>
</evidence>
<protein>
    <recommendedName>
        <fullName evidence="12">Lysyl oxidase homolog</fullName>
        <ecNumber evidence="12">1.4.3.13</ecNumber>
    </recommendedName>
</protein>
<keyword evidence="9 12" id="KW-0186">Copper</keyword>
<gene>
    <name evidence="16" type="primary">loxl5a</name>
</gene>
<comment type="catalytic activity">
    <reaction evidence="11 12">
        <text>L-lysyl-[protein] + O2 + H2O = (S)-2-amino-6-oxohexanoyl-[protein] + H2O2 + NH4(+)</text>
        <dbReference type="Rhea" id="RHEA:24544"/>
        <dbReference type="Rhea" id="RHEA-COMP:9752"/>
        <dbReference type="Rhea" id="RHEA-COMP:12448"/>
        <dbReference type="ChEBI" id="CHEBI:15377"/>
        <dbReference type="ChEBI" id="CHEBI:15379"/>
        <dbReference type="ChEBI" id="CHEBI:16240"/>
        <dbReference type="ChEBI" id="CHEBI:28938"/>
        <dbReference type="ChEBI" id="CHEBI:29969"/>
        <dbReference type="ChEBI" id="CHEBI:131803"/>
        <dbReference type="EC" id="1.4.3.13"/>
    </reaction>
</comment>
<comment type="subcellular location">
    <subcellularLocation>
        <location evidence="2 12">Secreted</location>
        <location evidence="2 12">Extracellular space</location>
    </subcellularLocation>
</comment>
<feature type="compositionally biased region" description="Basic and acidic residues" evidence="13">
    <location>
        <begin position="94"/>
        <end position="104"/>
    </location>
</feature>
<keyword evidence="4 12" id="KW-0886">LTQ</keyword>
<accession>A0A2I4AKZ3</accession>
<feature type="compositionally biased region" description="Polar residues" evidence="13">
    <location>
        <begin position="123"/>
        <end position="139"/>
    </location>
</feature>
<feature type="compositionally biased region" description="Polar residues" evidence="13">
    <location>
        <begin position="200"/>
        <end position="214"/>
    </location>
</feature>
<keyword evidence="14" id="KW-0732">Signal</keyword>
<dbReference type="GO" id="GO:0005507">
    <property type="term" value="F:copper ion binding"/>
    <property type="evidence" value="ECO:0007669"/>
    <property type="project" value="UniProtKB-UniRule"/>
</dbReference>
<dbReference type="OrthoDB" id="547291at2759"/>
<dbReference type="KEGG" id="alim:106511976"/>
<dbReference type="PROSITE" id="PS00926">
    <property type="entry name" value="LYSYL_OXIDASE"/>
    <property type="match status" value="1"/>
</dbReference>
<keyword evidence="6 12" id="KW-0479">Metal-binding</keyword>
<reference evidence="16" key="1">
    <citation type="submission" date="2025-08" db="UniProtKB">
        <authorList>
            <consortium name="RefSeq"/>
        </authorList>
    </citation>
    <scope>IDENTIFICATION</scope>
    <source>
        <strain evidence="16">Quisiro</strain>
        <tissue evidence="16">Liver</tissue>
    </source>
</reference>
<dbReference type="Pfam" id="PF01186">
    <property type="entry name" value="Lysyl_oxidase"/>
    <property type="match status" value="1"/>
</dbReference>
<evidence type="ECO:0000256" key="4">
    <source>
        <dbReference type="ARBA" id="ARBA00022477"/>
    </source>
</evidence>
<dbReference type="CTD" id="567769"/>
<evidence type="ECO:0000256" key="7">
    <source>
        <dbReference type="ARBA" id="ARBA00022772"/>
    </source>
</evidence>
<evidence type="ECO:0000256" key="11">
    <source>
        <dbReference type="ARBA" id="ARBA00047861"/>
    </source>
</evidence>
<sequence>MVRSWILLICLLAILACFGAGQDPPRARSGPWRHRIQWENNGHVYSLLSTGTEYRLPSQSRRRTQLLLTTKNDLNQIHRPAALRSSRTRSGSASRDRSEQRDDNQMDASVLGAEAGQYLLTSDSRPLTNQAPPNRTSILDFSGGGVPRGGRSAPEDAQPTRPAPVRARDFTHRGGFRPESESSETPPASVWVTLTEDQSRVQSLTRASPESGNSVEIHFPRSRTEPTEAGDPRDPHSIQHRNSVFYNVYPPDRRNRQDGRGPVSTGYGTRFFYNGLPDLIPDPYYIQAASYIQRVQMYALRCAAEENCLSRSAYHPSVSDLDYRVLLRFPQRVKNQGTADFLPVRPRHEWEWHSCHQHYHSMEAFSNYDLLDVSTEQKVAEGHKASFCLEDTSCDPGVRRRFACTAHTQGLGPGCYDTYHANIDCQWIDITDVPPGNYILKVTVNPSQLVPESDFSNNEVRCDVRYTGSHVQATNCRIVVR</sequence>
<dbReference type="Proteomes" id="UP000192220">
    <property type="component" value="Unplaced"/>
</dbReference>
<evidence type="ECO:0000256" key="12">
    <source>
        <dbReference type="RuleBase" id="RU367046"/>
    </source>
</evidence>
<keyword evidence="10" id="KW-1015">Disulfide bond</keyword>
<dbReference type="GO" id="GO:0005615">
    <property type="term" value="C:extracellular space"/>
    <property type="evidence" value="ECO:0007669"/>
    <property type="project" value="UniProtKB-UniRule"/>
</dbReference>
<feature type="chain" id="PRO_5014179912" description="Lysyl oxidase homolog" evidence="14">
    <location>
        <begin position="22"/>
        <end position="481"/>
    </location>
</feature>
<keyword evidence="5 12" id="KW-0964">Secreted</keyword>
<evidence type="ECO:0000256" key="5">
    <source>
        <dbReference type="ARBA" id="ARBA00022525"/>
    </source>
</evidence>
<feature type="region of interest" description="Disordered" evidence="13">
    <location>
        <begin position="123"/>
        <end position="240"/>
    </location>
</feature>